<feature type="transmembrane region" description="Helical" evidence="1">
    <location>
        <begin position="32"/>
        <end position="53"/>
    </location>
</feature>
<reference evidence="2" key="2">
    <citation type="submission" date="2024-06" db="EMBL/GenBank/DDBJ databases">
        <authorList>
            <person name="Plum-Jensen L.E."/>
            <person name="Schramm A."/>
            <person name="Marshall I.P.G."/>
        </authorList>
    </citation>
    <scope>NUCLEOTIDE SEQUENCE</scope>
    <source>
        <strain evidence="2">Rat1</strain>
    </source>
</reference>
<dbReference type="KEGG" id="eaj:Q3M24_05395"/>
<reference evidence="2" key="1">
    <citation type="journal article" date="2024" name="Syst. Appl. Microbiol.">
        <title>First single-strain enrichments of Electrothrix cable bacteria, description of E. aestuarii sp. nov. and E. rattekaaiensis sp. nov., and proposal of a cable bacteria taxonomy following the rules of the SeqCode.</title>
        <authorList>
            <person name="Plum-Jensen L.E."/>
            <person name="Schramm A."/>
            <person name="Marshall I.P.G."/>
        </authorList>
    </citation>
    <scope>NUCLEOTIDE SEQUENCE</scope>
    <source>
        <strain evidence="2">Rat1</strain>
    </source>
</reference>
<gene>
    <name evidence="2" type="ORF">Q3M24_05395</name>
</gene>
<sequence length="125" mass="14774">MGRAQGGDSFLDYFYYSWVDGTSDVEVAMRKVLIASLVALLLLILFYFACYRLPIPNEFIEHKSMSDPTLKELKIERYDEDLDTIWYSHVTTEDGDKVRHMYGVELSAKWVFPFQNYYDKEYIAR</sequence>
<name>A0AAU8M1U5_9BACT</name>
<keyword evidence="1" id="KW-0812">Transmembrane</keyword>
<keyword evidence="1" id="KW-0472">Membrane</keyword>
<evidence type="ECO:0000256" key="1">
    <source>
        <dbReference type="SAM" id="Phobius"/>
    </source>
</evidence>
<dbReference type="EMBL" id="CP159373">
    <property type="protein sequence ID" value="XCN75509.1"/>
    <property type="molecule type" value="Genomic_DNA"/>
</dbReference>
<dbReference type="AlphaFoldDB" id="A0AAU8M1U5"/>
<proteinExistence type="predicted"/>
<organism evidence="2">
    <name type="scientific">Candidatus Electrothrix aestuarii</name>
    <dbReference type="NCBI Taxonomy" id="3062594"/>
    <lineage>
        <taxon>Bacteria</taxon>
        <taxon>Pseudomonadati</taxon>
        <taxon>Thermodesulfobacteriota</taxon>
        <taxon>Desulfobulbia</taxon>
        <taxon>Desulfobulbales</taxon>
        <taxon>Desulfobulbaceae</taxon>
        <taxon>Candidatus Electrothrix</taxon>
    </lineage>
</organism>
<accession>A0AAU8M1U5</accession>
<evidence type="ECO:0000313" key="2">
    <source>
        <dbReference type="EMBL" id="XCN75509.1"/>
    </source>
</evidence>
<keyword evidence="1" id="KW-1133">Transmembrane helix</keyword>
<protein>
    <submittedName>
        <fullName evidence="2">Uncharacterized protein</fullName>
    </submittedName>
</protein>